<gene>
    <name evidence="3" type="ORF">ACFQY0_12760</name>
</gene>
<organism evidence="3 4">
    <name type="scientific">Haloferula chungangensis</name>
    <dbReference type="NCBI Taxonomy" id="1048331"/>
    <lineage>
        <taxon>Bacteria</taxon>
        <taxon>Pseudomonadati</taxon>
        <taxon>Verrucomicrobiota</taxon>
        <taxon>Verrucomicrobiia</taxon>
        <taxon>Verrucomicrobiales</taxon>
        <taxon>Verrucomicrobiaceae</taxon>
        <taxon>Haloferula</taxon>
    </lineage>
</organism>
<name>A0ABW2L6N4_9BACT</name>
<evidence type="ECO:0000259" key="2">
    <source>
        <dbReference type="Pfam" id="PF13472"/>
    </source>
</evidence>
<proteinExistence type="predicted"/>
<keyword evidence="1" id="KW-0472">Membrane</keyword>
<dbReference type="Gene3D" id="3.40.50.1110">
    <property type="entry name" value="SGNH hydrolase"/>
    <property type="match status" value="1"/>
</dbReference>
<dbReference type="Proteomes" id="UP001596472">
    <property type="component" value="Unassembled WGS sequence"/>
</dbReference>
<comment type="caution">
    <text evidence="3">The sequence shown here is derived from an EMBL/GenBank/DDBJ whole genome shotgun (WGS) entry which is preliminary data.</text>
</comment>
<keyword evidence="1" id="KW-1133">Transmembrane helix</keyword>
<dbReference type="Pfam" id="PF13472">
    <property type="entry name" value="Lipase_GDSL_2"/>
    <property type="match status" value="1"/>
</dbReference>
<evidence type="ECO:0000313" key="4">
    <source>
        <dbReference type="Proteomes" id="UP001596472"/>
    </source>
</evidence>
<sequence>MSVEIPKVIRPLTRLVVLSAIIGGAVLVWFLLTKCFLEREGYHRVNPVTKLVSEKHESIRASDDVILFGDSRVDQWCNLPFSATSKIGIGGATAAELAWGLDSVLEGKFSQIAYVQCGINDLKYLGVMEGDFENSVKRCVGDIQKIAKRLKALGAESVVVIGIFPIGEIPIVRKPFWSDEIDAARLEVNKLLSEQSGEYEYIDCDDVLNDASCFRDELHLSPMGYERVNRVVRASRK</sequence>
<keyword evidence="4" id="KW-1185">Reference proteome</keyword>
<dbReference type="GO" id="GO:0016787">
    <property type="term" value="F:hydrolase activity"/>
    <property type="evidence" value="ECO:0007669"/>
    <property type="project" value="UniProtKB-KW"/>
</dbReference>
<feature type="transmembrane region" description="Helical" evidence="1">
    <location>
        <begin position="12"/>
        <end position="32"/>
    </location>
</feature>
<protein>
    <submittedName>
        <fullName evidence="3">SGNH/GDSL hydrolase family protein</fullName>
    </submittedName>
</protein>
<evidence type="ECO:0000256" key="1">
    <source>
        <dbReference type="SAM" id="Phobius"/>
    </source>
</evidence>
<accession>A0ABW2L6N4</accession>
<dbReference type="InterPro" id="IPR036514">
    <property type="entry name" value="SGNH_hydro_sf"/>
</dbReference>
<dbReference type="EMBL" id="JBHTBS010000006">
    <property type="protein sequence ID" value="MFC7338056.1"/>
    <property type="molecule type" value="Genomic_DNA"/>
</dbReference>
<evidence type="ECO:0000313" key="3">
    <source>
        <dbReference type="EMBL" id="MFC7338056.1"/>
    </source>
</evidence>
<reference evidence="4" key="1">
    <citation type="journal article" date="2019" name="Int. J. Syst. Evol. Microbiol.">
        <title>The Global Catalogue of Microorganisms (GCM) 10K type strain sequencing project: providing services to taxonomists for standard genome sequencing and annotation.</title>
        <authorList>
            <consortium name="The Broad Institute Genomics Platform"/>
            <consortium name="The Broad Institute Genome Sequencing Center for Infectious Disease"/>
            <person name="Wu L."/>
            <person name="Ma J."/>
        </authorList>
    </citation>
    <scope>NUCLEOTIDE SEQUENCE [LARGE SCALE GENOMIC DNA]</scope>
    <source>
        <strain evidence="4">CGMCC 4.1467</strain>
    </source>
</reference>
<keyword evidence="1" id="KW-0812">Transmembrane</keyword>
<dbReference type="SUPFAM" id="SSF52266">
    <property type="entry name" value="SGNH hydrolase"/>
    <property type="match status" value="1"/>
</dbReference>
<dbReference type="InterPro" id="IPR013830">
    <property type="entry name" value="SGNH_hydro"/>
</dbReference>
<feature type="domain" description="SGNH hydrolase-type esterase" evidence="2">
    <location>
        <begin position="86"/>
        <end position="227"/>
    </location>
</feature>
<keyword evidence="3" id="KW-0378">Hydrolase</keyword>